<evidence type="ECO:0000313" key="2">
    <source>
        <dbReference type="Proteomes" id="UP000037069"/>
    </source>
</evidence>
<dbReference type="Proteomes" id="UP000037069">
    <property type="component" value="Unassembled WGS sequence"/>
</dbReference>
<accession>A0A0L0BXH1</accession>
<protein>
    <submittedName>
        <fullName evidence="1">Uncharacterized protein</fullName>
    </submittedName>
</protein>
<organism evidence="1 2">
    <name type="scientific">Lucilia cuprina</name>
    <name type="common">Green bottle fly</name>
    <name type="synonym">Australian sheep blowfly</name>
    <dbReference type="NCBI Taxonomy" id="7375"/>
    <lineage>
        <taxon>Eukaryota</taxon>
        <taxon>Metazoa</taxon>
        <taxon>Ecdysozoa</taxon>
        <taxon>Arthropoda</taxon>
        <taxon>Hexapoda</taxon>
        <taxon>Insecta</taxon>
        <taxon>Pterygota</taxon>
        <taxon>Neoptera</taxon>
        <taxon>Endopterygota</taxon>
        <taxon>Diptera</taxon>
        <taxon>Brachycera</taxon>
        <taxon>Muscomorpha</taxon>
        <taxon>Oestroidea</taxon>
        <taxon>Calliphoridae</taxon>
        <taxon>Luciliinae</taxon>
        <taxon>Lucilia</taxon>
    </lineage>
</organism>
<dbReference type="AlphaFoldDB" id="A0A0L0BXH1"/>
<comment type="caution">
    <text evidence="1">The sequence shown here is derived from an EMBL/GenBank/DDBJ whole genome shotgun (WGS) entry which is preliminary data.</text>
</comment>
<proteinExistence type="predicted"/>
<name>A0A0L0BXH1_LUCCU</name>
<evidence type="ECO:0000313" key="1">
    <source>
        <dbReference type="EMBL" id="KNC24705.1"/>
    </source>
</evidence>
<reference evidence="1 2" key="1">
    <citation type="journal article" date="2015" name="Nat. Commun.">
        <title>Lucilia cuprina genome unlocks parasitic fly biology to underpin future interventions.</title>
        <authorList>
            <person name="Anstead C.A."/>
            <person name="Korhonen P.K."/>
            <person name="Young N.D."/>
            <person name="Hall R.S."/>
            <person name="Jex A.R."/>
            <person name="Murali S.C."/>
            <person name="Hughes D.S."/>
            <person name="Lee S.F."/>
            <person name="Perry T."/>
            <person name="Stroehlein A.J."/>
            <person name="Ansell B.R."/>
            <person name="Breugelmans B."/>
            <person name="Hofmann A."/>
            <person name="Qu J."/>
            <person name="Dugan S."/>
            <person name="Lee S.L."/>
            <person name="Chao H."/>
            <person name="Dinh H."/>
            <person name="Han Y."/>
            <person name="Doddapaneni H.V."/>
            <person name="Worley K.C."/>
            <person name="Muzny D.M."/>
            <person name="Ioannidis P."/>
            <person name="Waterhouse R.M."/>
            <person name="Zdobnov E.M."/>
            <person name="James P.J."/>
            <person name="Bagnall N.H."/>
            <person name="Kotze A.C."/>
            <person name="Gibbs R.A."/>
            <person name="Richards S."/>
            <person name="Batterham P."/>
            <person name="Gasser R.B."/>
        </authorList>
    </citation>
    <scope>NUCLEOTIDE SEQUENCE [LARGE SCALE GENOMIC DNA]</scope>
    <source>
        <strain evidence="1 2">LS</strain>
        <tissue evidence="1">Full body</tissue>
    </source>
</reference>
<sequence length="194" mass="22388">MGPDLYEIWQGHQDFYKKTHLVELYHPHGKFCLTHHHYKVNNLKVQNKIAQSTQKILHWATVRVFRAFEVVALSHLWPYLLSDLALATLTHTKVLAGLRHHLLNPKKGLKIKQISLDIQKNYPKKIAKEITLTECPSGCRYLTFHLLIRNKLTIKPISVQNFGPDSDLGVFLRISSDTSSFVKMVGERKKLISD</sequence>
<gene>
    <name evidence="1" type="ORF">FF38_10976</name>
</gene>
<dbReference type="EMBL" id="JRES01001184">
    <property type="protein sequence ID" value="KNC24705.1"/>
    <property type="molecule type" value="Genomic_DNA"/>
</dbReference>
<keyword evidence="2" id="KW-1185">Reference proteome</keyword>